<evidence type="ECO:0000313" key="2">
    <source>
        <dbReference type="EMBL" id="VFA96806.1"/>
    </source>
</evidence>
<dbReference type="SMART" id="SM00347">
    <property type="entry name" value="HTH_MARR"/>
    <property type="match status" value="1"/>
</dbReference>
<dbReference type="Proteomes" id="UP000290439">
    <property type="component" value="Chromosome"/>
</dbReference>
<dbReference type="InterPro" id="IPR011991">
    <property type="entry name" value="ArsR-like_HTH"/>
</dbReference>
<dbReference type="EMBL" id="LR215973">
    <property type="protein sequence ID" value="VFA96806.1"/>
    <property type="molecule type" value="Genomic_DNA"/>
</dbReference>
<dbReference type="InterPro" id="IPR036390">
    <property type="entry name" value="WH_DNA-bd_sf"/>
</dbReference>
<dbReference type="RefSeq" id="WP_130915851.1">
    <property type="nucleotide sequence ID" value="NZ_JADLPI010000008.1"/>
</dbReference>
<name>A0A4U8VTA1_9NOCA</name>
<dbReference type="InterPro" id="IPR000835">
    <property type="entry name" value="HTH_MarR-typ"/>
</dbReference>
<proteinExistence type="predicted"/>
<organism evidence="2 3">
    <name type="scientific">Nocardia cyriacigeorgica</name>
    <dbReference type="NCBI Taxonomy" id="135487"/>
    <lineage>
        <taxon>Bacteria</taxon>
        <taxon>Bacillati</taxon>
        <taxon>Actinomycetota</taxon>
        <taxon>Actinomycetes</taxon>
        <taxon>Mycobacteriales</taxon>
        <taxon>Nocardiaceae</taxon>
        <taxon>Nocardia</taxon>
    </lineage>
</organism>
<dbReference type="PANTHER" id="PTHR33164">
    <property type="entry name" value="TRANSCRIPTIONAL REGULATOR, MARR FAMILY"/>
    <property type="match status" value="1"/>
</dbReference>
<evidence type="ECO:0000259" key="1">
    <source>
        <dbReference type="PROSITE" id="PS50995"/>
    </source>
</evidence>
<reference evidence="2 3" key="1">
    <citation type="submission" date="2019-02" db="EMBL/GenBank/DDBJ databases">
        <authorList>
            <consortium name="Pathogen Informatics"/>
        </authorList>
    </citation>
    <scope>NUCLEOTIDE SEQUENCE [LARGE SCALE GENOMIC DNA]</scope>
    <source>
        <strain evidence="2 3">3012STDY6756504</strain>
    </source>
</reference>
<dbReference type="Gene3D" id="1.10.10.10">
    <property type="entry name" value="Winged helix-like DNA-binding domain superfamily/Winged helix DNA-binding domain"/>
    <property type="match status" value="1"/>
</dbReference>
<dbReference type="GO" id="GO:0003700">
    <property type="term" value="F:DNA-binding transcription factor activity"/>
    <property type="evidence" value="ECO:0007669"/>
    <property type="project" value="InterPro"/>
</dbReference>
<protein>
    <submittedName>
        <fullName evidence="2">MarR family</fullName>
    </submittedName>
</protein>
<feature type="domain" description="HTH marR-type" evidence="1">
    <location>
        <begin position="1"/>
        <end position="144"/>
    </location>
</feature>
<accession>A0A4U8VTA1</accession>
<dbReference type="Pfam" id="PF12802">
    <property type="entry name" value="MarR_2"/>
    <property type="match status" value="1"/>
</dbReference>
<sequence>MSRDAGGFELPLRMLAAFRAAIDEVHADLAEHGHSDLRPMHGFVFQAIARSGPQGCTAADLGRALGISKQAAGKHIDTLERLGYLRRGHDPADARRKLYTLGERGLEVLDRSAATFDRLHARWTAALGADRMAALEADLRALTPGELFRMDTPSWFGS</sequence>
<dbReference type="AlphaFoldDB" id="A0A4U8VTA1"/>
<dbReference type="SUPFAM" id="SSF46785">
    <property type="entry name" value="Winged helix' DNA-binding domain"/>
    <property type="match status" value="1"/>
</dbReference>
<dbReference type="PROSITE" id="PS50995">
    <property type="entry name" value="HTH_MARR_2"/>
    <property type="match status" value="1"/>
</dbReference>
<dbReference type="InterPro" id="IPR036388">
    <property type="entry name" value="WH-like_DNA-bd_sf"/>
</dbReference>
<evidence type="ECO:0000313" key="3">
    <source>
        <dbReference type="Proteomes" id="UP000290439"/>
    </source>
</evidence>
<gene>
    <name evidence="2" type="ORF">NCTC10797_00561</name>
</gene>
<dbReference type="PANTHER" id="PTHR33164:SF99">
    <property type="entry name" value="MARR FAMILY REGULATORY PROTEIN"/>
    <property type="match status" value="1"/>
</dbReference>
<dbReference type="CDD" id="cd00090">
    <property type="entry name" value="HTH_ARSR"/>
    <property type="match status" value="1"/>
</dbReference>
<dbReference type="GO" id="GO:0006950">
    <property type="term" value="P:response to stress"/>
    <property type="evidence" value="ECO:0007669"/>
    <property type="project" value="TreeGrafter"/>
</dbReference>
<dbReference type="InterPro" id="IPR039422">
    <property type="entry name" value="MarR/SlyA-like"/>
</dbReference>